<dbReference type="InterPro" id="IPR050960">
    <property type="entry name" value="AB_hydrolase_4_sf"/>
</dbReference>
<dbReference type="InterPro" id="IPR029058">
    <property type="entry name" value="AB_hydrolase_fold"/>
</dbReference>
<dbReference type="Pfam" id="PF00561">
    <property type="entry name" value="Abhydrolase_1"/>
    <property type="match status" value="1"/>
</dbReference>
<dbReference type="InterPro" id="IPR012020">
    <property type="entry name" value="ABHD4"/>
</dbReference>
<protein>
    <recommendedName>
        <fullName evidence="3">AB hydrolase-1 domain-containing protein</fullName>
    </recommendedName>
</protein>
<sequence>MFVLPNWGFRNTVHAYHSDDSVKLPLKPLSPGSTTATSSVSLNQFVETRIPDIKDGAKHVLKPYLFTGTLQTLYTFKADFHQTYPVYFAREIITITEDDVESSRTTFEHLHPGEFTLDYVVAPPVEELDDEVFKARSAETIPEGYPKLRPRCRYYTTKELAALKEDWSKDGAPISIILPGLAGGIQEAPIRSTCYKLYKQGHHVLVLNQRGASRSKITTPYLYTGLDTDDIKYIIHKFQQEFSDEVHIKRQFHAIGYSFGGLQLVNYLGKEGKDSKLTSAITISSPWDLNESMSHVDKSISGHYLFQPVIIHMLLKMVKSNREALSARPDLFNDEVYQDLKKRIKSPVEFDNQYTSKLVGFPSGKLYYYAASPLWRIFQIRTPLLVINSTDDPMISTDYPYLEVKKQPWIYMATADLGGHYSFIKNDGDFWFSNVVESWIDSWKELDVFTPHDVDDNGWDIPTRTKIV</sequence>
<dbReference type="PANTHER" id="PTHR10794:SF44">
    <property type="entry name" value="MEDIUM-CHAIN FATTY ACID ETHYL ESTER SYNTHASE_ESTERASE 1-RELATED"/>
    <property type="match status" value="1"/>
</dbReference>
<dbReference type="SUPFAM" id="SSF53474">
    <property type="entry name" value="alpha/beta-Hydrolases"/>
    <property type="match status" value="1"/>
</dbReference>
<dbReference type="OrthoDB" id="5954035at2759"/>
<dbReference type="STRING" id="763406.A0A1E3NJ58"/>
<evidence type="ECO:0000256" key="2">
    <source>
        <dbReference type="PIRSR" id="PIRSR005211-1"/>
    </source>
</evidence>
<proteinExistence type="inferred from homology"/>
<accession>A0A1E3NJ58</accession>
<feature type="active site" description="Charge relay system" evidence="2">
    <location>
        <position position="392"/>
    </location>
</feature>
<feature type="domain" description="AB hydrolase-1" evidence="3">
    <location>
        <begin position="176"/>
        <end position="426"/>
    </location>
</feature>
<evidence type="ECO:0000259" key="3">
    <source>
        <dbReference type="Pfam" id="PF00561"/>
    </source>
</evidence>
<dbReference type="GO" id="GO:0051792">
    <property type="term" value="P:medium-chain fatty acid biosynthetic process"/>
    <property type="evidence" value="ECO:0007669"/>
    <property type="project" value="TreeGrafter"/>
</dbReference>
<dbReference type="GO" id="GO:0047372">
    <property type="term" value="F:monoacylglycerol lipase activity"/>
    <property type="evidence" value="ECO:0007669"/>
    <property type="project" value="TreeGrafter"/>
</dbReference>
<dbReference type="PIRSF" id="PIRSF005211">
    <property type="entry name" value="Ab_hydro_YheT"/>
    <property type="match status" value="1"/>
</dbReference>
<evidence type="ECO:0000313" key="4">
    <source>
        <dbReference type="EMBL" id="ODQ45383.1"/>
    </source>
</evidence>
<organism evidence="4 5">
    <name type="scientific">Pichia membranifaciens NRRL Y-2026</name>
    <dbReference type="NCBI Taxonomy" id="763406"/>
    <lineage>
        <taxon>Eukaryota</taxon>
        <taxon>Fungi</taxon>
        <taxon>Dikarya</taxon>
        <taxon>Ascomycota</taxon>
        <taxon>Saccharomycotina</taxon>
        <taxon>Pichiomycetes</taxon>
        <taxon>Pichiales</taxon>
        <taxon>Pichiaceae</taxon>
        <taxon>Pichia</taxon>
    </lineage>
</organism>
<dbReference type="PANTHER" id="PTHR10794">
    <property type="entry name" value="ABHYDROLASE DOMAIN-CONTAINING PROTEIN"/>
    <property type="match status" value="1"/>
</dbReference>
<reference evidence="4 5" key="1">
    <citation type="journal article" date="2016" name="Proc. Natl. Acad. Sci. U.S.A.">
        <title>Comparative genomics of biotechnologically important yeasts.</title>
        <authorList>
            <person name="Riley R."/>
            <person name="Haridas S."/>
            <person name="Wolfe K.H."/>
            <person name="Lopes M.R."/>
            <person name="Hittinger C.T."/>
            <person name="Goeker M."/>
            <person name="Salamov A.A."/>
            <person name="Wisecaver J.H."/>
            <person name="Long T.M."/>
            <person name="Calvey C.H."/>
            <person name="Aerts A.L."/>
            <person name="Barry K.W."/>
            <person name="Choi C."/>
            <person name="Clum A."/>
            <person name="Coughlan A.Y."/>
            <person name="Deshpande S."/>
            <person name="Douglass A.P."/>
            <person name="Hanson S.J."/>
            <person name="Klenk H.-P."/>
            <person name="LaButti K.M."/>
            <person name="Lapidus A."/>
            <person name="Lindquist E.A."/>
            <person name="Lipzen A.M."/>
            <person name="Meier-Kolthoff J.P."/>
            <person name="Ohm R.A."/>
            <person name="Otillar R.P."/>
            <person name="Pangilinan J.L."/>
            <person name="Peng Y."/>
            <person name="Rokas A."/>
            <person name="Rosa C.A."/>
            <person name="Scheuner C."/>
            <person name="Sibirny A.A."/>
            <person name="Slot J.C."/>
            <person name="Stielow J.B."/>
            <person name="Sun H."/>
            <person name="Kurtzman C.P."/>
            <person name="Blackwell M."/>
            <person name="Grigoriev I.V."/>
            <person name="Jeffries T.W."/>
        </authorList>
    </citation>
    <scope>NUCLEOTIDE SEQUENCE [LARGE SCALE GENOMIC DNA]</scope>
    <source>
        <strain evidence="4 5">NRRL Y-2026</strain>
    </source>
</reference>
<dbReference type="RefSeq" id="XP_019016496.1">
    <property type="nucleotide sequence ID" value="XM_019164686.1"/>
</dbReference>
<dbReference type="InterPro" id="IPR000073">
    <property type="entry name" value="AB_hydrolase_1"/>
</dbReference>
<dbReference type="GO" id="GO:0008126">
    <property type="term" value="F:acetylesterase activity"/>
    <property type="evidence" value="ECO:0007669"/>
    <property type="project" value="TreeGrafter"/>
</dbReference>
<comment type="similarity">
    <text evidence="1">Belongs to the AB hydrolase superfamily. AB hydrolase 4 family.</text>
</comment>
<dbReference type="GO" id="GO:0051793">
    <property type="term" value="P:medium-chain fatty acid catabolic process"/>
    <property type="evidence" value="ECO:0007669"/>
    <property type="project" value="TreeGrafter"/>
</dbReference>
<dbReference type="GeneID" id="30181373"/>
<dbReference type="Proteomes" id="UP000094455">
    <property type="component" value="Unassembled WGS sequence"/>
</dbReference>
<evidence type="ECO:0000313" key="5">
    <source>
        <dbReference type="Proteomes" id="UP000094455"/>
    </source>
</evidence>
<keyword evidence="5" id="KW-1185">Reference proteome</keyword>
<dbReference type="AlphaFoldDB" id="A0A1E3NJ58"/>
<feature type="active site" description="Charge relay system" evidence="2">
    <location>
        <position position="258"/>
    </location>
</feature>
<name>A0A1E3NJ58_9ASCO</name>
<feature type="active site" description="Charge relay system" evidence="2">
    <location>
        <position position="420"/>
    </location>
</feature>
<dbReference type="Gene3D" id="3.40.50.1820">
    <property type="entry name" value="alpha/beta hydrolase"/>
    <property type="match status" value="1"/>
</dbReference>
<dbReference type="EMBL" id="KV454005">
    <property type="protein sequence ID" value="ODQ45383.1"/>
    <property type="molecule type" value="Genomic_DNA"/>
</dbReference>
<gene>
    <name evidence="4" type="ORF">PICMEDRAFT_74146</name>
</gene>
<evidence type="ECO:0000256" key="1">
    <source>
        <dbReference type="ARBA" id="ARBA00010884"/>
    </source>
</evidence>